<accession>A0A379VIC0</accession>
<keyword evidence="2" id="KW-0547">Nucleotide-binding</keyword>
<protein>
    <submittedName>
        <fullName evidence="2">DEAD/DEAH box helicase</fullName>
    </submittedName>
</protein>
<keyword evidence="2" id="KW-0067">ATP-binding</keyword>
<keyword evidence="2" id="KW-0347">Helicase</keyword>
<gene>
    <name evidence="2" type="ORF">NCTC8256_00134</name>
</gene>
<dbReference type="EMBL" id="UGXR01000001">
    <property type="protein sequence ID" value="SUH06295.1"/>
    <property type="molecule type" value="Genomic_DNA"/>
</dbReference>
<proteinExistence type="predicted"/>
<dbReference type="AlphaFoldDB" id="A0A379VIC0"/>
<organism evidence="2 3">
    <name type="scientific">Salmonella enterica I</name>
    <dbReference type="NCBI Taxonomy" id="59201"/>
    <lineage>
        <taxon>Bacteria</taxon>
        <taxon>Pseudomonadati</taxon>
        <taxon>Pseudomonadota</taxon>
        <taxon>Gammaproteobacteria</taxon>
        <taxon>Enterobacterales</taxon>
        <taxon>Enterobacteriaceae</taxon>
        <taxon>Salmonella</taxon>
    </lineage>
</organism>
<dbReference type="GO" id="GO:0004386">
    <property type="term" value="F:helicase activity"/>
    <property type="evidence" value="ECO:0007669"/>
    <property type="project" value="UniProtKB-KW"/>
</dbReference>
<feature type="region of interest" description="Disordered" evidence="1">
    <location>
        <begin position="30"/>
        <end position="49"/>
    </location>
</feature>
<evidence type="ECO:0000313" key="3">
    <source>
        <dbReference type="Proteomes" id="UP000254346"/>
    </source>
</evidence>
<name>A0A379VIC0_SALET</name>
<dbReference type="Proteomes" id="UP000254346">
    <property type="component" value="Unassembled WGS sequence"/>
</dbReference>
<keyword evidence="2" id="KW-0378">Hydrolase</keyword>
<evidence type="ECO:0000256" key="1">
    <source>
        <dbReference type="SAM" id="MobiDB-lite"/>
    </source>
</evidence>
<evidence type="ECO:0000313" key="2">
    <source>
        <dbReference type="EMBL" id="SUH06295.1"/>
    </source>
</evidence>
<reference evidence="2 3" key="1">
    <citation type="submission" date="2018-06" db="EMBL/GenBank/DDBJ databases">
        <authorList>
            <consortium name="Pathogen Informatics"/>
            <person name="Doyle S."/>
        </authorList>
    </citation>
    <scope>NUCLEOTIDE SEQUENCE [LARGE SCALE GENOMIC DNA]</scope>
    <source>
        <strain evidence="2 3">NCTC8256</strain>
    </source>
</reference>
<sequence>MDGKAMIVAMSREICVHLYDEIIALRPEWHDDDPEKRANQDRNDRYSIR</sequence>